<reference evidence="2" key="1">
    <citation type="submission" date="2023-08" db="EMBL/GenBank/DDBJ databases">
        <title>Pelteobagrus vachellii genome.</title>
        <authorList>
            <person name="Liu H."/>
        </authorList>
    </citation>
    <scope>NUCLEOTIDE SEQUENCE</scope>
    <source>
        <strain evidence="2">PRFRI_2022a</strain>
        <tissue evidence="2">Muscle</tissue>
    </source>
</reference>
<dbReference type="EMBL" id="JAVHJS010000015">
    <property type="protein sequence ID" value="KAK2834537.1"/>
    <property type="molecule type" value="Genomic_DNA"/>
</dbReference>
<keyword evidence="1" id="KW-0812">Transmembrane</keyword>
<proteinExistence type="predicted"/>
<evidence type="ECO:0000313" key="3">
    <source>
        <dbReference type="Proteomes" id="UP001187315"/>
    </source>
</evidence>
<feature type="transmembrane region" description="Helical" evidence="1">
    <location>
        <begin position="63"/>
        <end position="82"/>
    </location>
</feature>
<gene>
    <name evidence="2" type="ORF">Q7C36_015238</name>
</gene>
<dbReference type="AlphaFoldDB" id="A0AA88SCP6"/>
<evidence type="ECO:0000256" key="1">
    <source>
        <dbReference type="SAM" id="Phobius"/>
    </source>
</evidence>
<evidence type="ECO:0000313" key="2">
    <source>
        <dbReference type="EMBL" id="KAK2834537.1"/>
    </source>
</evidence>
<keyword evidence="1" id="KW-0472">Membrane</keyword>
<feature type="transmembrane region" description="Helical" evidence="1">
    <location>
        <begin position="88"/>
        <end position="116"/>
    </location>
</feature>
<organism evidence="2 3">
    <name type="scientific">Tachysurus vachellii</name>
    <name type="common">Darkbarbel catfish</name>
    <name type="synonym">Pelteobagrus vachellii</name>
    <dbReference type="NCBI Taxonomy" id="175792"/>
    <lineage>
        <taxon>Eukaryota</taxon>
        <taxon>Metazoa</taxon>
        <taxon>Chordata</taxon>
        <taxon>Craniata</taxon>
        <taxon>Vertebrata</taxon>
        <taxon>Euteleostomi</taxon>
        <taxon>Actinopterygii</taxon>
        <taxon>Neopterygii</taxon>
        <taxon>Teleostei</taxon>
        <taxon>Ostariophysi</taxon>
        <taxon>Siluriformes</taxon>
        <taxon>Bagridae</taxon>
        <taxon>Tachysurus</taxon>
    </lineage>
</organism>
<accession>A0AA88SCP6</accession>
<name>A0AA88SCP6_TACVA</name>
<keyword evidence="3" id="KW-1185">Reference proteome</keyword>
<sequence>MQCIKAFTQSLHHNNCPRSDTQKKGKASFAHILYRSSSMDVRYKIQCYFATAQWTWAPLPRQIIKVSFIFLYFGRLLLASLACDPTGFLKWFLLILIHSFTLMSVPVPMLVIHLMFHIISKQFLWRNFSG</sequence>
<dbReference type="Proteomes" id="UP001187315">
    <property type="component" value="Unassembled WGS sequence"/>
</dbReference>
<keyword evidence="1" id="KW-1133">Transmembrane helix</keyword>
<comment type="caution">
    <text evidence="2">The sequence shown here is derived from an EMBL/GenBank/DDBJ whole genome shotgun (WGS) entry which is preliminary data.</text>
</comment>
<protein>
    <submittedName>
        <fullName evidence="2">Uncharacterized protein</fullName>
    </submittedName>
</protein>